<sequence length="59" mass="6700">MANHPSSASPFDEMEYDTYLQVAFHGGRLRVRLSGRIKWSAERLRGLCGRVDRGQFTGD</sequence>
<accession>A0A2J6PHF6</accession>
<reference evidence="1 2" key="1">
    <citation type="submission" date="2016-05" db="EMBL/GenBank/DDBJ databases">
        <title>A degradative enzymes factory behind the ericoid mycorrhizal symbiosis.</title>
        <authorList>
            <consortium name="DOE Joint Genome Institute"/>
            <person name="Martino E."/>
            <person name="Morin E."/>
            <person name="Grelet G."/>
            <person name="Kuo A."/>
            <person name="Kohler A."/>
            <person name="Daghino S."/>
            <person name="Barry K."/>
            <person name="Choi C."/>
            <person name="Cichocki N."/>
            <person name="Clum A."/>
            <person name="Copeland A."/>
            <person name="Hainaut M."/>
            <person name="Haridas S."/>
            <person name="Labutti K."/>
            <person name="Lindquist E."/>
            <person name="Lipzen A."/>
            <person name="Khouja H.-R."/>
            <person name="Murat C."/>
            <person name="Ohm R."/>
            <person name="Olson A."/>
            <person name="Spatafora J."/>
            <person name="Veneault-Fourrey C."/>
            <person name="Henrissat B."/>
            <person name="Grigoriev I."/>
            <person name="Martin F."/>
            <person name="Perotto S."/>
        </authorList>
    </citation>
    <scope>NUCLEOTIDE SEQUENCE [LARGE SCALE GENOMIC DNA]</scope>
    <source>
        <strain evidence="1 2">UAMH 7357</strain>
    </source>
</reference>
<dbReference type="EMBL" id="KZ613531">
    <property type="protein sequence ID" value="PMD13481.1"/>
    <property type="molecule type" value="Genomic_DNA"/>
</dbReference>
<protein>
    <submittedName>
        <fullName evidence="1">Uncharacterized protein</fullName>
    </submittedName>
</protein>
<proteinExistence type="predicted"/>
<evidence type="ECO:0000313" key="1">
    <source>
        <dbReference type="EMBL" id="PMD13481.1"/>
    </source>
</evidence>
<evidence type="ECO:0000313" key="2">
    <source>
        <dbReference type="Proteomes" id="UP000235672"/>
    </source>
</evidence>
<feature type="non-terminal residue" evidence="1">
    <location>
        <position position="59"/>
    </location>
</feature>
<dbReference type="AlphaFoldDB" id="A0A2J6PHF6"/>
<organism evidence="1 2">
    <name type="scientific">Hyaloscypha hepaticicola</name>
    <dbReference type="NCBI Taxonomy" id="2082293"/>
    <lineage>
        <taxon>Eukaryota</taxon>
        <taxon>Fungi</taxon>
        <taxon>Dikarya</taxon>
        <taxon>Ascomycota</taxon>
        <taxon>Pezizomycotina</taxon>
        <taxon>Leotiomycetes</taxon>
        <taxon>Helotiales</taxon>
        <taxon>Hyaloscyphaceae</taxon>
        <taxon>Hyaloscypha</taxon>
    </lineage>
</organism>
<keyword evidence="2" id="KW-1185">Reference proteome</keyword>
<gene>
    <name evidence="1" type="ORF">NA56DRAFT_651793</name>
</gene>
<dbReference type="Proteomes" id="UP000235672">
    <property type="component" value="Unassembled WGS sequence"/>
</dbReference>
<name>A0A2J6PHF6_9HELO</name>